<proteinExistence type="predicted"/>
<name>A0A0L7LPE8_OPEBR</name>
<accession>A0A0L7LPE8</accession>
<dbReference type="Pfam" id="PF00096">
    <property type="entry name" value="zf-C2H2"/>
    <property type="match status" value="5"/>
</dbReference>
<dbReference type="PROSITE" id="PS50157">
    <property type="entry name" value="ZINC_FINGER_C2H2_2"/>
    <property type="match status" value="8"/>
</dbReference>
<keyword evidence="5" id="KW-0862">Zinc</keyword>
<feature type="domain" description="C2H2-type" evidence="8">
    <location>
        <begin position="668"/>
        <end position="695"/>
    </location>
</feature>
<evidence type="ECO:0000259" key="8">
    <source>
        <dbReference type="PROSITE" id="PS50157"/>
    </source>
</evidence>
<dbReference type="Proteomes" id="UP000037510">
    <property type="component" value="Unassembled WGS sequence"/>
</dbReference>
<feature type="domain" description="C2H2-type" evidence="8">
    <location>
        <begin position="551"/>
        <end position="576"/>
    </location>
</feature>
<feature type="domain" description="C2H2-type" evidence="8">
    <location>
        <begin position="640"/>
        <end position="667"/>
    </location>
</feature>
<keyword evidence="2" id="KW-0479">Metal-binding</keyword>
<evidence type="ECO:0000256" key="1">
    <source>
        <dbReference type="ARBA" id="ARBA00004123"/>
    </source>
</evidence>
<evidence type="ECO:0000256" key="3">
    <source>
        <dbReference type="ARBA" id="ARBA00022737"/>
    </source>
</evidence>
<evidence type="ECO:0000256" key="7">
    <source>
        <dbReference type="PROSITE-ProRule" id="PRU00042"/>
    </source>
</evidence>
<reference evidence="9 10" key="1">
    <citation type="journal article" date="2015" name="Genome Biol. Evol.">
        <title>The genome of winter moth (Operophtera brumata) provides a genomic perspective on sexual dimorphism and phenology.</title>
        <authorList>
            <person name="Derks M.F."/>
            <person name="Smit S."/>
            <person name="Salis L."/>
            <person name="Schijlen E."/>
            <person name="Bossers A."/>
            <person name="Mateman C."/>
            <person name="Pijl A.S."/>
            <person name="de Ridder D."/>
            <person name="Groenen M.A."/>
            <person name="Visser M.E."/>
            <person name="Megens H.J."/>
        </authorList>
    </citation>
    <scope>NUCLEOTIDE SEQUENCE [LARGE SCALE GENOMIC DNA]</scope>
    <source>
        <strain evidence="9">WM2013NL</strain>
        <tissue evidence="9">Head and thorax</tissue>
    </source>
</reference>
<keyword evidence="3" id="KW-0677">Repeat</keyword>
<sequence>MELKTPDSPKFNPNNSLKTYLKTCRKIDVEPTKQVEELTTKNAVTFLVAGTIPSKVCKYCLNVTEELYELERVMEIGSKGGLYSVTVRDMIASFHPFKQCDQAERAIVNCFEDINSKLSKLDPIGAEKQKRGRKKKRYNYDKIEVQHSNVIDYADPVMHIVNTASESSSTEPALNPLECLKCCQVLPTIESLVNHSKIHPKSMWYNCRLCGKSFPKLYLVKRHYREHECDYLKPTAEVEEKKFECKQCGETNKLYYKHIQHLEKHQFKMVIDHLVHRKMDKLCSICLDKGSLAPLNKMVCIHGGPPELMGDRTMQSILGSTLPEMNFLNNYTGSKICEKCVNSAITSYTFMSHAYFVRDRLNTCITHMLDSLKSITPENNLCIEIAKNTIMPIKEPVDEAIYDDDIDDDDGTDDENKEDFLEDEYRVKSENESESELEIKPIAKWQVVDYNNRHSKDEQATDAKYLNGYQMDVCSEFLTFNKKPKLRKINKKFTCPKCNKHFISEYFVKRHILKHISTKVKCGPCGTKFGNKFSLNEHTKYAHVLFQSDYRACKTCGRGFAKAHKLKHHEKQHRNKVCPLCDKIFKTQSYFDTHMQRHVPKLIVLNKKYEQSCSFCEKECSNDNQLSLHVNKVHLQIKPYSCDMCDKQFYTAYNLRYHKKIHSKFSKEKCNICSKTLKSRKLLVIHIRKHIGATPHICQICNQSYYLQTKLKKHMNLTHGGTFLCKVCKHVSVSKNELKKHVDKAHSFL</sequence>
<feature type="domain" description="C2H2-type" evidence="8">
    <location>
        <begin position="696"/>
        <end position="721"/>
    </location>
</feature>
<evidence type="ECO:0000313" key="9">
    <source>
        <dbReference type="EMBL" id="KOB77312.1"/>
    </source>
</evidence>
<evidence type="ECO:0000256" key="5">
    <source>
        <dbReference type="ARBA" id="ARBA00022833"/>
    </source>
</evidence>
<dbReference type="PROSITE" id="PS00028">
    <property type="entry name" value="ZINC_FINGER_C2H2_1"/>
    <property type="match status" value="9"/>
</dbReference>
<dbReference type="AlphaFoldDB" id="A0A0L7LPE8"/>
<keyword evidence="6" id="KW-0539">Nucleus</keyword>
<keyword evidence="4 7" id="KW-0863">Zinc-finger</keyword>
<dbReference type="GO" id="GO:0008270">
    <property type="term" value="F:zinc ion binding"/>
    <property type="evidence" value="ECO:0007669"/>
    <property type="project" value="UniProtKB-KW"/>
</dbReference>
<evidence type="ECO:0000256" key="2">
    <source>
        <dbReference type="ARBA" id="ARBA00022723"/>
    </source>
</evidence>
<dbReference type="InterPro" id="IPR013087">
    <property type="entry name" value="Znf_C2H2_type"/>
</dbReference>
<keyword evidence="10" id="KW-1185">Reference proteome</keyword>
<comment type="caution">
    <text evidence="9">The sequence shown here is derived from an EMBL/GenBank/DDBJ whole genome shotgun (WGS) entry which is preliminary data.</text>
</comment>
<dbReference type="Gene3D" id="3.30.160.60">
    <property type="entry name" value="Classic Zinc Finger"/>
    <property type="match status" value="5"/>
</dbReference>
<organism evidence="9 10">
    <name type="scientific">Operophtera brumata</name>
    <name type="common">Winter moth</name>
    <name type="synonym">Phalaena brumata</name>
    <dbReference type="NCBI Taxonomy" id="104452"/>
    <lineage>
        <taxon>Eukaryota</taxon>
        <taxon>Metazoa</taxon>
        <taxon>Ecdysozoa</taxon>
        <taxon>Arthropoda</taxon>
        <taxon>Hexapoda</taxon>
        <taxon>Insecta</taxon>
        <taxon>Pterygota</taxon>
        <taxon>Neoptera</taxon>
        <taxon>Endopterygota</taxon>
        <taxon>Lepidoptera</taxon>
        <taxon>Glossata</taxon>
        <taxon>Ditrysia</taxon>
        <taxon>Geometroidea</taxon>
        <taxon>Geometridae</taxon>
        <taxon>Larentiinae</taxon>
        <taxon>Operophtera</taxon>
    </lineage>
</organism>
<dbReference type="InterPro" id="IPR036236">
    <property type="entry name" value="Znf_C2H2_sf"/>
</dbReference>
<dbReference type="SMART" id="SM00355">
    <property type="entry name" value="ZnF_C2H2"/>
    <property type="match status" value="12"/>
</dbReference>
<dbReference type="GO" id="GO:0000981">
    <property type="term" value="F:DNA-binding transcription factor activity, RNA polymerase II-specific"/>
    <property type="evidence" value="ECO:0007669"/>
    <property type="project" value="TreeGrafter"/>
</dbReference>
<feature type="domain" description="C2H2-type" evidence="8">
    <location>
        <begin position="611"/>
        <end position="639"/>
    </location>
</feature>
<feature type="domain" description="C2H2-type" evidence="8">
    <location>
        <begin position="493"/>
        <end position="520"/>
    </location>
</feature>
<evidence type="ECO:0000313" key="10">
    <source>
        <dbReference type="Proteomes" id="UP000037510"/>
    </source>
</evidence>
<dbReference type="GO" id="GO:0005634">
    <property type="term" value="C:nucleus"/>
    <property type="evidence" value="ECO:0007669"/>
    <property type="project" value="TreeGrafter"/>
</dbReference>
<comment type="subcellular location">
    <subcellularLocation>
        <location evidence="1">Nucleus</location>
    </subcellularLocation>
</comment>
<dbReference type="SUPFAM" id="SSF57667">
    <property type="entry name" value="beta-beta-alpha zinc fingers"/>
    <property type="match status" value="6"/>
</dbReference>
<dbReference type="PANTHER" id="PTHR24381">
    <property type="entry name" value="ZINC FINGER PROTEIN"/>
    <property type="match status" value="1"/>
</dbReference>
<protein>
    <submittedName>
        <fullName evidence="9">Putative zinc finger protein</fullName>
    </submittedName>
</protein>
<dbReference type="PANTHER" id="PTHR24381:SF393">
    <property type="entry name" value="CHROMATIN-LINKED ADAPTOR FOR MSL PROTEINS, ISOFORM B"/>
    <property type="match status" value="1"/>
</dbReference>
<evidence type="ECO:0000256" key="6">
    <source>
        <dbReference type="ARBA" id="ARBA00023242"/>
    </source>
</evidence>
<evidence type="ECO:0000256" key="4">
    <source>
        <dbReference type="ARBA" id="ARBA00022771"/>
    </source>
</evidence>
<feature type="domain" description="C2H2-type" evidence="8">
    <location>
        <begin position="520"/>
        <end position="543"/>
    </location>
</feature>
<dbReference type="GO" id="GO:0000977">
    <property type="term" value="F:RNA polymerase II transcription regulatory region sequence-specific DNA binding"/>
    <property type="evidence" value="ECO:0007669"/>
    <property type="project" value="TreeGrafter"/>
</dbReference>
<gene>
    <name evidence="9" type="ORF">OBRU01_03298</name>
</gene>
<feature type="domain" description="C2H2-type" evidence="8">
    <location>
        <begin position="205"/>
        <end position="227"/>
    </location>
</feature>
<dbReference type="EMBL" id="JTDY01000411">
    <property type="protein sequence ID" value="KOB77312.1"/>
    <property type="molecule type" value="Genomic_DNA"/>
</dbReference>
<dbReference type="FunFam" id="3.30.160.60:FF:000446">
    <property type="entry name" value="Zinc finger protein"/>
    <property type="match status" value="1"/>
</dbReference>
<dbReference type="STRING" id="104452.A0A0L7LPE8"/>